<gene>
    <name evidence="1" type="ORF">WN944_014419</name>
</gene>
<comment type="caution">
    <text evidence="1">The sequence shown here is derived from an EMBL/GenBank/DDBJ whole genome shotgun (WGS) entry which is preliminary data.</text>
</comment>
<dbReference type="EMBL" id="JBCGBO010000005">
    <property type="protein sequence ID" value="KAK9199231.1"/>
    <property type="molecule type" value="Genomic_DNA"/>
</dbReference>
<organism evidence="1 2">
    <name type="scientific">Citrus x changshan-huyou</name>
    <dbReference type="NCBI Taxonomy" id="2935761"/>
    <lineage>
        <taxon>Eukaryota</taxon>
        <taxon>Viridiplantae</taxon>
        <taxon>Streptophyta</taxon>
        <taxon>Embryophyta</taxon>
        <taxon>Tracheophyta</taxon>
        <taxon>Spermatophyta</taxon>
        <taxon>Magnoliopsida</taxon>
        <taxon>eudicotyledons</taxon>
        <taxon>Gunneridae</taxon>
        <taxon>Pentapetalae</taxon>
        <taxon>rosids</taxon>
        <taxon>malvids</taxon>
        <taxon>Sapindales</taxon>
        <taxon>Rutaceae</taxon>
        <taxon>Aurantioideae</taxon>
        <taxon>Citrus</taxon>
    </lineage>
</organism>
<accession>A0AAP0M5M9</accession>
<reference evidence="1 2" key="1">
    <citation type="submission" date="2024-05" db="EMBL/GenBank/DDBJ databases">
        <title>Haplotype-resolved chromosome-level genome assembly of Huyou (Citrus changshanensis).</title>
        <authorList>
            <person name="Miao C."/>
            <person name="Chen W."/>
            <person name="Wu Y."/>
            <person name="Wang L."/>
            <person name="Zhao S."/>
            <person name="Grierson D."/>
            <person name="Xu C."/>
            <person name="Chen K."/>
        </authorList>
    </citation>
    <scope>NUCLEOTIDE SEQUENCE [LARGE SCALE GENOMIC DNA]</scope>
    <source>
        <strain evidence="1">01-14</strain>
        <tissue evidence="1">Leaf</tissue>
    </source>
</reference>
<dbReference type="Proteomes" id="UP001428341">
    <property type="component" value="Unassembled WGS sequence"/>
</dbReference>
<sequence length="74" mass="8179">MSSTKHTPAEIAKALVKEISKEEGGQQSKKLWRAVHQNKAVILANGNAYRDLYEVTKGSRKGRRARACVVQSQA</sequence>
<keyword evidence="2" id="KW-1185">Reference proteome</keyword>
<evidence type="ECO:0000313" key="2">
    <source>
        <dbReference type="Proteomes" id="UP001428341"/>
    </source>
</evidence>
<proteinExistence type="predicted"/>
<dbReference type="AlphaFoldDB" id="A0AAP0M5M9"/>
<evidence type="ECO:0000313" key="1">
    <source>
        <dbReference type="EMBL" id="KAK9199231.1"/>
    </source>
</evidence>
<name>A0AAP0M5M9_9ROSI</name>
<protein>
    <submittedName>
        <fullName evidence="1">Uncharacterized protein</fullName>
    </submittedName>
</protein>